<feature type="chain" id="PRO_5002580078" evidence="5">
    <location>
        <begin position="28"/>
        <end position="589"/>
    </location>
</feature>
<proteinExistence type="inferred from homology"/>
<comment type="similarity">
    <text evidence="2">Belongs to the virb1 family.</text>
</comment>
<comment type="similarity">
    <text evidence="1">Belongs to the transglycosylase Slt family.</text>
</comment>
<feature type="region of interest" description="Disordered" evidence="4">
    <location>
        <begin position="137"/>
        <end position="173"/>
    </location>
</feature>
<name>A0A0G9MXH4_9SPHN</name>
<dbReference type="InterPro" id="IPR008939">
    <property type="entry name" value="Lytic_TGlycosylase_superhlx_U"/>
</dbReference>
<feature type="compositionally biased region" description="Polar residues" evidence="4">
    <location>
        <begin position="157"/>
        <end position="170"/>
    </location>
</feature>
<comment type="caution">
    <text evidence="7">The sequence shown here is derived from an EMBL/GenBank/DDBJ whole genome shotgun (WGS) entry which is preliminary data.</text>
</comment>
<feature type="domain" description="Transglycosylase SLT" evidence="6">
    <location>
        <begin position="416"/>
        <end position="521"/>
    </location>
</feature>
<dbReference type="PANTHER" id="PTHR37423:SF2">
    <property type="entry name" value="MEMBRANE-BOUND LYTIC MUREIN TRANSGLYCOSYLASE C"/>
    <property type="match status" value="1"/>
</dbReference>
<dbReference type="STRING" id="1581420.AAW00_02890"/>
<protein>
    <submittedName>
        <fullName evidence="7">Lytic murein transglycosylase</fullName>
    </submittedName>
</protein>
<dbReference type="Proteomes" id="UP000053464">
    <property type="component" value="Unassembled WGS sequence"/>
</dbReference>
<dbReference type="Gene3D" id="1.10.530.10">
    <property type="match status" value="1"/>
</dbReference>
<dbReference type="Gene3D" id="1.25.20.10">
    <property type="entry name" value="Bacterial muramidases"/>
    <property type="match status" value="1"/>
</dbReference>
<reference evidence="7 8" key="1">
    <citation type="submission" date="2015-04" db="EMBL/GenBank/DDBJ databases">
        <title>The draft genome sequence of Erythrobacter luteus KA37.</title>
        <authorList>
            <person name="Zhuang L."/>
            <person name="Liu Y."/>
            <person name="Shao Z."/>
        </authorList>
    </citation>
    <scope>NUCLEOTIDE SEQUENCE [LARGE SCALE GENOMIC DNA]</scope>
    <source>
        <strain evidence="7 8">KA37</strain>
    </source>
</reference>
<dbReference type="EMBL" id="LBHB01000001">
    <property type="protein sequence ID" value="KLE35400.1"/>
    <property type="molecule type" value="Genomic_DNA"/>
</dbReference>
<dbReference type="GO" id="GO:0004553">
    <property type="term" value="F:hydrolase activity, hydrolyzing O-glycosyl compounds"/>
    <property type="evidence" value="ECO:0007669"/>
    <property type="project" value="InterPro"/>
</dbReference>
<evidence type="ECO:0000256" key="2">
    <source>
        <dbReference type="ARBA" id="ARBA00009387"/>
    </source>
</evidence>
<accession>A0A0G9MXH4</accession>
<organism evidence="7 8">
    <name type="scientific">Aurantiacibacter luteus</name>
    <dbReference type="NCBI Taxonomy" id="1581420"/>
    <lineage>
        <taxon>Bacteria</taxon>
        <taxon>Pseudomonadati</taxon>
        <taxon>Pseudomonadota</taxon>
        <taxon>Alphaproteobacteria</taxon>
        <taxon>Sphingomonadales</taxon>
        <taxon>Erythrobacteraceae</taxon>
        <taxon>Aurantiacibacter</taxon>
    </lineage>
</organism>
<evidence type="ECO:0000256" key="5">
    <source>
        <dbReference type="SAM" id="SignalP"/>
    </source>
</evidence>
<evidence type="ECO:0000256" key="4">
    <source>
        <dbReference type="SAM" id="MobiDB-lite"/>
    </source>
</evidence>
<sequence length="589" mass="64713">MDRLMRLCTLTALSLSFAAVAAFPATAQDTRTYYTARIAQPEVPQVLSAGDRELYAQVFRAIDAERWGEVEQLLAQRPDGLLTDVARAEYYLHANSPRVELYALQNWLQTGSNLPQAAQIGRLSVTRGAASAPSLPYLRETYPQNPMPRRTRPRSVSDGTMPSDIASSITDRIVNDDPDGARLLLDGVDSLLSSEARAEWRQKVAWSYFIENRDPEALAVAQTVGAGSGPWVAEGDWTAGLAAWRQGDCRLAGDAFQRAAAGTANAELRTASLYWASRAALRCRQPDLSARLLHDAASDDRTLYGMLASENLGRQLPDRVENPEFTSADWQAVGSIQNVRVAVALAEIGRDGLGSTVLQHQARIGQPSEYQPLTRLARALGFPQTQLAMAYNAPSGAEADPASFYPAPRYQPYNGWQVDPALAFSHILQESAFRPNATSPAQAQGLMQITPITVRQHAPTLGLSASGVDIYDPATNLAFGQQNLIMLRDDSTTRGRLPVIMAAYNAGMTPVRRWEYEVDDQGDPLMYMEAIPYWETREYVAVVMRNYWMYERQAGATSATRMALAQNGWPLFPDGRAPTSGRVYMSTGN</sequence>
<feature type="signal peptide" evidence="5">
    <location>
        <begin position="1"/>
        <end position="27"/>
    </location>
</feature>
<dbReference type="SUPFAM" id="SSF53955">
    <property type="entry name" value="Lysozyme-like"/>
    <property type="match status" value="1"/>
</dbReference>
<dbReference type="SUPFAM" id="SSF48435">
    <property type="entry name" value="Bacterial muramidases"/>
    <property type="match status" value="1"/>
</dbReference>
<dbReference type="InterPro" id="IPR008258">
    <property type="entry name" value="Transglycosylase_SLT_dom_1"/>
</dbReference>
<evidence type="ECO:0000313" key="8">
    <source>
        <dbReference type="Proteomes" id="UP000053464"/>
    </source>
</evidence>
<keyword evidence="3 5" id="KW-0732">Signal</keyword>
<dbReference type="Pfam" id="PF01464">
    <property type="entry name" value="SLT"/>
    <property type="match status" value="1"/>
</dbReference>
<dbReference type="PATRIC" id="fig|1581420.6.peg.582"/>
<evidence type="ECO:0000256" key="3">
    <source>
        <dbReference type="ARBA" id="ARBA00022729"/>
    </source>
</evidence>
<dbReference type="PANTHER" id="PTHR37423">
    <property type="entry name" value="SOLUBLE LYTIC MUREIN TRANSGLYCOSYLASE-RELATED"/>
    <property type="match status" value="1"/>
</dbReference>
<dbReference type="AlphaFoldDB" id="A0A0G9MXH4"/>
<evidence type="ECO:0000313" key="7">
    <source>
        <dbReference type="EMBL" id="KLE35400.1"/>
    </source>
</evidence>
<evidence type="ECO:0000259" key="6">
    <source>
        <dbReference type="Pfam" id="PF01464"/>
    </source>
</evidence>
<gene>
    <name evidence="7" type="ORF">AAW00_02890</name>
</gene>
<dbReference type="GO" id="GO:0042597">
    <property type="term" value="C:periplasmic space"/>
    <property type="evidence" value="ECO:0007669"/>
    <property type="project" value="InterPro"/>
</dbReference>
<dbReference type="InterPro" id="IPR023346">
    <property type="entry name" value="Lysozyme-like_dom_sf"/>
</dbReference>
<evidence type="ECO:0000256" key="1">
    <source>
        <dbReference type="ARBA" id="ARBA00007734"/>
    </source>
</evidence>
<keyword evidence="8" id="KW-1185">Reference proteome</keyword>